<keyword evidence="6" id="KW-0489">Methyltransferase</keyword>
<reference evidence="6 7" key="2">
    <citation type="submission" date="2020-07" db="EMBL/GenBank/DDBJ databases">
        <authorList>
            <person name="Yu X."/>
        </authorList>
    </citation>
    <scope>NUCLEOTIDE SEQUENCE [LARGE SCALE GENOMIC DNA]</scope>
    <source>
        <strain evidence="7">24</strain>
    </source>
</reference>
<dbReference type="GO" id="GO:0012505">
    <property type="term" value="C:endomembrane system"/>
    <property type="evidence" value="ECO:0007669"/>
    <property type="project" value="UniProtKB-SubCell"/>
</dbReference>
<dbReference type="PANTHER" id="PTHR43847">
    <property type="entry name" value="BLL3993 PROTEIN"/>
    <property type="match status" value="1"/>
</dbReference>
<dbReference type="GO" id="GO:0032259">
    <property type="term" value="P:methylation"/>
    <property type="evidence" value="ECO:0007669"/>
    <property type="project" value="UniProtKB-KW"/>
</dbReference>
<protein>
    <submittedName>
        <fullName evidence="6">Isoprenylcysteine carboxylmethyltransferase family protein</fullName>
    </submittedName>
</protein>
<evidence type="ECO:0000313" key="6">
    <source>
        <dbReference type="EMBL" id="QLL06283.1"/>
    </source>
</evidence>
<name>A0A7D6E3V6_9MYCO</name>
<keyword evidence="2 5" id="KW-0812">Transmembrane</keyword>
<keyword evidence="6" id="KW-0808">Transferase</keyword>
<dbReference type="RefSeq" id="WP_180914864.1">
    <property type="nucleotide sequence ID" value="NZ_CP059165.1"/>
</dbReference>
<evidence type="ECO:0000256" key="1">
    <source>
        <dbReference type="ARBA" id="ARBA00004127"/>
    </source>
</evidence>
<comment type="subcellular location">
    <subcellularLocation>
        <location evidence="1">Endomembrane system</location>
        <topology evidence="1">Multi-pass membrane protein</topology>
    </subcellularLocation>
</comment>
<dbReference type="KEGG" id="mgor:H0P51_21365"/>
<dbReference type="InterPro" id="IPR007318">
    <property type="entry name" value="Phopholipid_MeTrfase"/>
</dbReference>
<proteinExistence type="predicted"/>
<feature type="transmembrane region" description="Helical" evidence="5">
    <location>
        <begin position="35"/>
        <end position="54"/>
    </location>
</feature>
<feature type="transmembrane region" description="Helical" evidence="5">
    <location>
        <begin position="12"/>
        <end position="29"/>
    </location>
</feature>
<evidence type="ECO:0000256" key="3">
    <source>
        <dbReference type="ARBA" id="ARBA00022989"/>
    </source>
</evidence>
<evidence type="ECO:0000256" key="5">
    <source>
        <dbReference type="SAM" id="Phobius"/>
    </source>
</evidence>
<keyword evidence="4 5" id="KW-0472">Membrane</keyword>
<accession>A0A7D6E3V6</accession>
<dbReference type="AlphaFoldDB" id="A0A7D6E3V6"/>
<keyword evidence="3 5" id="KW-1133">Transmembrane helix</keyword>
<gene>
    <name evidence="6" type="ORF">H0P51_21365</name>
</gene>
<feature type="transmembrane region" description="Helical" evidence="5">
    <location>
        <begin position="163"/>
        <end position="192"/>
    </location>
</feature>
<dbReference type="PANTHER" id="PTHR43847:SF1">
    <property type="entry name" value="BLL3993 PROTEIN"/>
    <property type="match status" value="1"/>
</dbReference>
<evidence type="ECO:0000256" key="4">
    <source>
        <dbReference type="ARBA" id="ARBA00023136"/>
    </source>
</evidence>
<dbReference type="EMBL" id="CP059165">
    <property type="protein sequence ID" value="QLL06283.1"/>
    <property type="molecule type" value="Genomic_DNA"/>
</dbReference>
<feature type="transmembrane region" description="Helical" evidence="5">
    <location>
        <begin position="105"/>
        <end position="129"/>
    </location>
</feature>
<dbReference type="Pfam" id="PF04191">
    <property type="entry name" value="PEMT"/>
    <property type="match status" value="1"/>
</dbReference>
<reference evidence="7" key="1">
    <citation type="submission" date="2020-07" db="EMBL/GenBank/DDBJ databases">
        <title>Description of Mycobacterium gordonae subsp. intergordonae subsp.nov. and Mycobacterium gordonae subsp. gordonae subsp. nov.</title>
        <authorList>
            <person name="Yu X."/>
        </authorList>
    </citation>
    <scope>NUCLEOTIDE SEQUENCE [LARGE SCALE GENOMIC DNA]</scope>
    <source>
        <strain evidence="7">24</strain>
    </source>
</reference>
<organism evidence="6 7">
    <name type="scientific">Mycobacterium vicinigordonae</name>
    <dbReference type="NCBI Taxonomy" id="1719132"/>
    <lineage>
        <taxon>Bacteria</taxon>
        <taxon>Bacillati</taxon>
        <taxon>Actinomycetota</taxon>
        <taxon>Actinomycetes</taxon>
        <taxon>Mycobacteriales</taxon>
        <taxon>Mycobacteriaceae</taxon>
        <taxon>Mycobacterium</taxon>
    </lineage>
</organism>
<dbReference type="Gene3D" id="1.20.120.1630">
    <property type="match status" value="1"/>
</dbReference>
<evidence type="ECO:0000313" key="7">
    <source>
        <dbReference type="Proteomes" id="UP000510682"/>
    </source>
</evidence>
<feature type="transmembrane region" description="Helical" evidence="5">
    <location>
        <begin position="74"/>
        <end position="93"/>
    </location>
</feature>
<sequence length="224" mass="24505">MKTALRVSASMLYGLALYGALVFIPAGTLHYWQGWVFVAIAMGMTIASTVLLAVANPAALQRRMRGGPRAEKRAVQKILVTGVFLSAIAVMAFSAFDHRMRWSTVPAWVCVIGDVLVALGLGFASLVVIQNAYAAATITVEEGQTLATDGVYKVVRHPMYAGAIVMMLGTALALGSYWGLLIVAFGVLVFVLRIRDEENLLNQELRGYRDYTQQVPYRLVPHIW</sequence>
<keyword evidence="7" id="KW-1185">Reference proteome</keyword>
<dbReference type="Proteomes" id="UP000510682">
    <property type="component" value="Chromosome"/>
</dbReference>
<dbReference type="GO" id="GO:0008168">
    <property type="term" value="F:methyltransferase activity"/>
    <property type="evidence" value="ECO:0007669"/>
    <property type="project" value="UniProtKB-KW"/>
</dbReference>
<dbReference type="InterPro" id="IPR052527">
    <property type="entry name" value="Metal_cation-efflux_comp"/>
</dbReference>
<reference evidence="7" key="3">
    <citation type="submission" date="2023-07" db="EMBL/GenBank/DDBJ databases">
        <title>Description of Mycobacterium gordonae subsp. intergordonae subsp.nov. and Mycobacterium gordonae subsp. gordonae subsp. nov.</title>
        <authorList>
            <person name="Huang H."/>
        </authorList>
    </citation>
    <scope>NUCLEOTIDE SEQUENCE [LARGE SCALE GENOMIC DNA]</scope>
    <source>
        <strain evidence="7">24</strain>
    </source>
</reference>
<evidence type="ECO:0000256" key="2">
    <source>
        <dbReference type="ARBA" id="ARBA00022692"/>
    </source>
</evidence>